<evidence type="ECO:0000256" key="1">
    <source>
        <dbReference type="ARBA" id="ARBA00023002"/>
    </source>
</evidence>
<dbReference type="Pfam" id="PF07992">
    <property type="entry name" value="Pyr_redox_2"/>
    <property type="match status" value="1"/>
</dbReference>
<dbReference type="SUPFAM" id="SSF51905">
    <property type="entry name" value="FAD/NAD(P)-binding domain"/>
    <property type="match status" value="1"/>
</dbReference>
<keyword evidence="5" id="KW-1185">Reference proteome</keyword>
<dbReference type="Gene3D" id="1.10.10.1100">
    <property type="entry name" value="BFD-like [2Fe-2S]-binding domain"/>
    <property type="match status" value="1"/>
</dbReference>
<evidence type="ECO:0000313" key="5">
    <source>
        <dbReference type="Proteomes" id="UP000183413"/>
    </source>
</evidence>
<dbReference type="InterPro" id="IPR041854">
    <property type="entry name" value="BFD-like_2Fe2S-bd_dom_sf"/>
</dbReference>
<dbReference type="AlphaFoldDB" id="A0A1I5HM57"/>
<feature type="domain" description="FAD/NAD(P)-binding" evidence="3">
    <location>
        <begin position="4"/>
        <end position="315"/>
    </location>
</feature>
<proteinExistence type="predicted"/>
<dbReference type="EMBL" id="FOVH01000006">
    <property type="protein sequence ID" value="SFO49398.1"/>
    <property type="molecule type" value="Genomic_DNA"/>
</dbReference>
<organism evidence="4 5">
    <name type="scientific">Actinomadura madurae</name>
    <dbReference type="NCBI Taxonomy" id="1993"/>
    <lineage>
        <taxon>Bacteria</taxon>
        <taxon>Bacillati</taxon>
        <taxon>Actinomycetota</taxon>
        <taxon>Actinomycetes</taxon>
        <taxon>Streptosporangiales</taxon>
        <taxon>Thermomonosporaceae</taxon>
        <taxon>Actinomadura</taxon>
    </lineage>
</organism>
<protein>
    <submittedName>
        <fullName evidence="4">Thioredoxin reductase</fullName>
    </submittedName>
</protein>
<gene>
    <name evidence="4" type="ORF">SAMN04489713_106322</name>
</gene>
<dbReference type="PRINTS" id="PR00368">
    <property type="entry name" value="FADPNR"/>
</dbReference>
<dbReference type="RefSeq" id="WP_075021798.1">
    <property type="nucleotide sequence ID" value="NZ_FOVH01000006.1"/>
</dbReference>
<feature type="compositionally biased region" description="Basic and acidic residues" evidence="2">
    <location>
        <begin position="439"/>
        <end position="450"/>
    </location>
</feature>
<sequence>MTWHVVVVGAGPAGLCAAAGALRAGSEVTLVDAAPEPGGQNRAWHGYERLRDHVLGRPRCDWWPQSAVWSIDRAGDGPPHVHVLRGEIDGAERDRHVLRPGALVLAPGAHDRVLPFPGWELPGVSTAGAAQSFVKREGLPPGDRTLIAGSGPFLLPVAASLLEAGASVRAVLEANPAATVARGWTRRPWELAAQTGKAAELAGYAALLARHRVPYRTGRAVIEARGDGRIEEAVTARLRADWSAVPGTEQVVAVDALCVAHGFTPRLELPVAAGCRLRGGAFVEVDADQRTSVPGVHAAGEITGIAGAPAARAEGLLAGWTAGLGSPDAPAAVAARRRRDRARAFAARLAAAHPIGAAWPGWLRPDTIVCRCEDTPYGALPCALGTGSAHAVKLATRAGLGPCQARICGPTVAELLRSGHPHHRPIAQPVRLGELARPPVEDPGTKESSP</sequence>
<evidence type="ECO:0000256" key="2">
    <source>
        <dbReference type="SAM" id="MobiDB-lite"/>
    </source>
</evidence>
<dbReference type="InterPro" id="IPR023753">
    <property type="entry name" value="FAD/NAD-binding_dom"/>
</dbReference>
<name>A0A1I5HM57_9ACTN</name>
<keyword evidence="1" id="KW-0560">Oxidoreductase</keyword>
<dbReference type="PANTHER" id="PTHR42949">
    <property type="entry name" value="ANAEROBIC GLYCEROL-3-PHOSPHATE DEHYDROGENASE SUBUNIT B"/>
    <property type="match status" value="1"/>
</dbReference>
<dbReference type="InterPro" id="IPR051691">
    <property type="entry name" value="Metab_Enz_Cyan_OpOx_G3PDH"/>
</dbReference>
<feature type="region of interest" description="Disordered" evidence="2">
    <location>
        <begin position="421"/>
        <end position="450"/>
    </location>
</feature>
<dbReference type="InterPro" id="IPR036188">
    <property type="entry name" value="FAD/NAD-bd_sf"/>
</dbReference>
<dbReference type="InterPro" id="IPR017224">
    <property type="entry name" value="Opine_Oxase_asu/HCN_bsu"/>
</dbReference>
<dbReference type="PRINTS" id="PR00469">
    <property type="entry name" value="PNDRDTASEII"/>
</dbReference>
<dbReference type="InParanoid" id="A0A1I5HM57"/>
<dbReference type="Gene3D" id="3.40.50.720">
    <property type="entry name" value="NAD(P)-binding Rossmann-like Domain"/>
    <property type="match status" value="1"/>
</dbReference>
<evidence type="ECO:0000259" key="3">
    <source>
        <dbReference type="Pfam" id="PF07992"/>
    </source>
</evidence>
<dbReference type="GO" id="GO:0016491">
    <property type="term" value="F:oxidoreductase activity"/>
    <property type="evidence" value="ECO:0007669"/>
    <property type="project" value="UniProtKB-KW"/>
</dbReference>
<dbReference type="Gene3D" id="3.50.50.60">
    <property type="entry name" value="FAD/NAD(P)-binding domain"/>
    <property type="match status" value="2"/>
</dbReference>
<evidence type="ECO:0000313" key="4">
    <source>
        <dbReference type="EMBL" id="SFO49398.1"/>
    </source>
</evidence>
<dbReference type="STRING" id="1993.SAMN04489713_106322"/>
<dbReference type="PANTHER" id="PTHR42949:SF3">
    <property type="entry name" value="ANAEROBIC GLYCEROL-3-PHOSPHATE DEHYDROGENASE SUBUNIT B"/>
    <property type="match status" value="1"/>
</dbReference>
<accession>A0A1I5HM57</accession>
<dbReference type="Proteomes" id="UP000183413">
    <property type="component" value="Unassembled WGS sequence"/>
</dbReference>
<dbReference type="eggNOG" id="COG0446">
    <property type="taxonomic scope" value="Bacteria"/>
</dbReference>
<reference evidence="4 5" key="1">
    <citation type="submission" date="2016-10" db="EMBL/GenBank/DDBJ databases">
        <authorList>
            <person name="de Groot N.N."/>
        </authorList>
    </citation>
    <scope>NUCLEOTIDE SEQUENCE [LARGE SCALE GENOMIC DNA]</scope>
    <source>
        <strain evidence="4 5">DSM 43067</strain>
    </source>
</reference>
<dbReference type="PIRSF" id="PIRSF037495">
    <property type="entry name" value="Opine_OX_OoxA/HcnB"/>
    <property type="match status" value="1"/>
</dbReference>